<dbReference type="VEuPathDB" id="AmoebaDB:ACA1_037820"/>
<dbReference type="InterPro" id="IPR000998">
    <property type="entry name" value="MAM_dom"/>
</dbReference>
<dbReference type="PANTHER" id="PTHR23282:SF101">
    <property type="entry name" value="MAM DOMAIN-CONTAINING PROTEIN"/>
    <property type="match status" value="1"/>
</dbReference>
<dbReference type="PROSITE" id="PS50060">
    <property type="entry name" value="MAM_2"/>
    <property type="match status" value="1"/>
</dbReference>
<evidence type="ECO:0000256" key="2">
    <source>
        <dbReference type="SAM" id="Phobius"/>
    </source>
</evidence>
<dbReference type="AlphaFoldDB" id="L8GKN8"/>
<dbReference type="RefSeq" id="XP_004335623.1">
    <property type="nucleotide sequence ID" value="XM_004335575.1"/>
</dbReference>
<gene>
    <name evidence="5" type="ORF">ACA1_037820</name>
</gene>
<evidence type="ECO:0000259" key="4">
    <source>
        <dbReference type="PROSITE" id="PS50060"/>
    </source>
</evidence>
<keyword evidence="2" id="KW-0472">Membrane</keyword>
<dbReference type="Gene3D" id="2.60.120.200">
    <property type="match status" value="1"/>
</dbReference>
<feature type="transmembrane region" description="Helical" evidence="2">
    <location>
        <begin position="297"/>
        <end position="319"/>
    </location>
</feature>
<dbReference type="GO" id="GO:0016020">
    <property type="term" value="C:membrane"/>
    <property type="evidence" value="ECO:0007669"/>
    <property type="project" value="InterPro"/>
</dbReference>
<name>L8GKN8_ACACF</name>
<proteinExistence type="predicted"/>
<keyword evidence="2" id="KW-1133">Transmembrane helix</keyword>
<accession>L8GKN8</accession>
<dbReference type="InterPro" id="IPR013320">
    <property type="entry name" value="ConA-like_dom_sf"/>
</dbReference>
<reference evidence="5 6" key="1">
    <citation type="journal article" date="2013" name="Genome Biol.">
        <title>Genome of Acanthamoeba castellanii highlights extensive lateral gene transfer and early evolution of tyrosine kinase signaling.</title>
        <authorList>
            <person name="Clarke M."/>
            <person name="Lohan A.J."/>
            <person name="Liu B."/>
            <person name="Lagkouvardos I."/>
            <person name="Roy S."/>
            <person name="Zafar N."/>
            <person name="Bertelli C."/>
            <person name="Schilde C."/>
            <person name="Kianianmomeni A."/>
            <person name="Burglin T.R."/>
            <person name="Frech C."/>
            <person name="Turcotte B."/>
            <person name="Kopec K.O."/>
            <person name="Synnott J.M."/>
            <person name="Choo C."/>
            <person name="Paponov I."/>
            <person name="Finkler A."/>
            <person name="Soon Heng Tan C."/>
            <person name="Hutchins A.P."/>
            <person name="Weinmeier T."/>
            <person name="Rattei T."/>
            <person name="Chu J.S."/>
            <person name="Gimenez G."/>
            <person name="Irimia M."/>
            <person name="Rigden D.J."/>
            <person name="Fitzpatrick D.A."/>
            <person name="Lorenzo-Morales J."/>
            <person name="Bateman A."/>
            <person name="Chiu C.H."/>
            <person name="Tang P."/>
            <person name="Hegemann P."/>
            <person name="Fromm H."/>
            <person name="Raoult D."/>
            <person name="Greub G."/>
            <person name="Miranda-Saavedra D."/>
            <person name="Chen N."/>
            <person name="Nash P."/>
            <person name="Ginger M.L."/>
            <person name="Horn M."/>
            <person name="Schaap P."/>
            <person name="Caler L."/>
            <person name="Loftus B."/>
        </authorList>
    </citation>
    <scope>NUCLEOTIDE SEQUENCE [LARGE SCALE GENOMIC DNA]</scope>
    <source>
        <strain evidence="5 6">Neff</strain>
    </source>
</reference>
<evidence type="ECO:0000313" key="6">
    <source>
        <dbReference type="Proteomes" id="UP000011083"/>
    </source>
</evidence>
<dbReference type="KEGG" id="acan:ACA1_037820"/>
<dbReference type="InterPro" id="IPR051560">
    <property type="entry name" value="MAM_domain-containing"/>
</dbReference>
<dbReference type="PANTHER" id="PTHR23282">
    <property type="entry name" value="APICAL ENDOSOMAL GLYCOPROTEIN PRECURSOR"/>
    <property type="match status" value="1"/>
</dbReference>
<evidence type="ECO:0000256" key="1">
    <source>
        <dbReference type="SAM" id="MobiDB-lite"/>
    </source>
</evidence>
<evidence type="ECO:0000256" key="3">
    <source>
        <dbReference type="SAM" id="SignalP"/>
    </source>
</evidence>
<dbReference type="SUPFAM" id="SSF49899">
    <property type="entry name" value="Concanavalin A-like lectins/glucanases"/>
    <property type="match status" value="1"/>
</dbReference>
<feature type="domain" description="MAM" evidence="4">
    <location>
        <begin position="66"/>
        <end position="257"/>
    </location>
</feature>
<dbReference type="OrthoDB" id="291007at2759"/>
<protein>
    <recommendedName>
        <fullName evidence="4">MAM domain-containing protein</fullName>
    </recommendedName>
</protein>
<keyword evidence="3" id="KW-0732">Signal</keyword>
<dbReference type="EMBL" id="KB008087">
    <property type="protein sequence ID" value="ELR13610.1"/>
    <property type="molecule type" value="Genomic_DNA"/>
</dbReference>
<feature type="signal peptide" evidence="3">
    <location>
        <begin position="1"/>
        <end position="24"/>
    </location>
</feature>
<feature type="chain" id="PRO_5003989846" description="MAM domain-containing protein" evidence="3">
    <location>
        <begin position="25"/>
        <end position="365"/>
    </location>
</feature>
<organism evidence="5 6">
    <name type="scientific">Acanthamoeba castellanii (strain ATCC 30010 / Neff)</name>
    <dbReference type="NCBI Taxonomy" id="1257118"/>
    <lineage>
        <taxon>Eukaryota</taxon>
        <taxon>Amoebozoa</taxon>
        <taxon>Discosea</taxon>
        <taxon>Longamoebia</taxon>
        <taxon>Centramoebida</taxon>
        <taxon>Acanthamoebidae</taxon>
        <taxon>Acanthamoeba</taxon>
    </lineage>
</organism>
<feature type="region of interest" description="Disordered" evidence="1">
    <location>
        <begin position="256"/>
        <end position="283"/>
    </location>
</feature>
<dbReference type="Pfam" id="PF00629">
    <property type="entry name" value="MAM"/>
    <property type="match status" value="1"/>
</dbReference>
<dbReference type="Proteomes" id="UP000011083">
    <property type="component" value="Unassembled WGS sequence"/>
</dbReference>
<sequence length="365" mass="39104">MRSSCSAVVRVFAGLLVLCALSQSLVVTKFPHFQTFDSWDECSYAGTCYEKECINLPAGWANVPIEAVEFYNQSRNWWITEGQTSSNVDWETRNPLTCSELLTGPCGDHTSTSGKYAYIEASGCYGSEFEFFSPTIMYTNESATVSFYYFMYGADMDAAEGKATLTLSMKALNASSPSWVDVVTFTGQQQTSPTEAWRVHEANVDSLLPATASTSAPMAVQYRFRAATAGTRGLTKDFFKSDIALDDVLFTQSGASKDTTPYVDPTPTPSPSPANDAAPGGGGGLEDWEIGTIVGSILGGLLLLALLLAAAVIILLLIISPRRNMQKVRSGSTSSSGGSGSSDNEAPVNPIAPPPTEHYRNSVVM</sequence>
<evidence type="ECO:0000313" key="5">
    <source>
        <dbReference type="EMBL" id="ELR13610.1"/>
    </source>
</evidence>
<feature type="region of interest" description="Disordered" evidence="1">
    <location>
        <begin position="327"/>
        <end position="365"/>
    </location>
</feature>
<keyword evidence="6" id="KW-1185">Reference proteome</keyword>
<keyword evidence="2" id="KW-0812">Transmembrane</keyword>
<dbReference type="GeneID" id="14914202"/>